<keyword evidence="2" id="KW-1185">Reference proteome</keyword>
<dbReference type="Proteomes" id="UP000011744">
    <property type="component" value="Unassembled WGS sequence"/>
</dbReference>
<dbReference type="EMBL" id="AONQ01000054">
    <property type="protein sequence ID" value="EME68720.1"/>
    <property type="molecule type" value="Genomic_DNA"/>
</dbReference>
<accession>M2Z306</accession>
<dbReference type="RefSeq" id="WP_008619828.1">
    <property type="nucleotide sequence ID" value="NZ_AONQ01000054.1"/>
</dbReference>
<sequence length="148" mass="16833">MMPPIPEDAHFFAVYRAQMQAANRLIWQLRERPIHYAVFIEALCAQQHNEGYLRLEPKKLASDLGIDPELVLDALRTLQTMGILIPHRDGWGVCDKLAINPHLAWKGRPDIRNLRIRSARPIGEASPLASDMPNVILMRDCIVPRPKA</sequence>
<comment type="caution">
    <text evidence="1">The sequence shown here is derived from an EMBL/GenBank/DDBJ whole genome shotgun (WGS) entry which is preliminary data.</text>
</comment>
<dbReference type="AlphaFoldDB" id="M2Z306"/>
<organism evidence="1 2">
    <name type="scientific">Paramagnetospirillum caucaseum</name>
    <dbReference type="NCBI Taxonomy" id="1244869"/>
    <lineage>
        <taxon>Bacteria</taxon>
        <taxon>Pseudomonadati</taxon>
        <taxon>Pseudomonadota</taxon>
        <taxon>Alphaproteobacteria</taxon>
        <taxon>Rhodospirillales</taxon>
        <taxon>Magnetospirillaceae</taxon>
        <taxon>Paramagnetospirillum</taxon>
    </lineage>
</organism>
<gene>
    <name evidence="1" type="ORF">H261_16877</name>
</gene>
<dbReference type="OrthoDB" id="7876596at2"/>
<evidence type="ECO:0000313" key="2">
    <source>
        <dbReference type="Proteomes" id="UP000011744"/>
    </source>
</evidence>
<proteinExistence type="predicted"/>
<reference evidence="1 2" key="1">
    <citation type="journal article" date="2014" name="Genome Announc.">
        <title>Draft Genome Sequence of Magnetospirillum sp. Strain SO-1, a Freshwater Magnetotactic Bacterium Isolated from the Ol'khovka River, Russia.</title>
        <authorList>
            <person name="Grouzdev D.S."/>
            <person name="Dziuba M.V."/>
            <person name="Sukhacheva M.S."/>
            <person name="Mardanov A.V."/>
            <person name="Beletskiy A.V."/>
            <person name="Kuznetsov B.B."/>
            <person name="Skryabin K.G."/>
        </authorList>
    </citation>
    <scope>NUCLEOTIDE SEQUENCE [LARGE SCALE GENOMIC DNA]</scope>
    <source>
        <strain evidence="1 2">SO-1</strain>
    </source>
</reference>
<evidence type="ECO:0000313" key="1">
    <source>
        <dbReference type="EMBL" id="EME68720.1"/>
    </source>
</evidence>
<name>M2Z306_9PROT</name>
<protein>
    <submittedName>
        <fullName evidence="1">Uncharacterized protein</fullName>
    </submittedName>
</protein>